<dbReference type="GO" id="GO:0000184">
    <property type="term" value="P:nuclear-transcribed mRNA catabolic process, nonsense-mediated decay"/>
    <property type="evidence" value="ECO:0007669"/>
    <property type="project" value="InterPro"/>
</dbReference>
<dbReference type="FunFam" id="3.90.79.10:FF:000003">
    <property type="entry name" value="M7GpppN-mRNA hydrolase isoform 2"/>
    <property type="match status" value="1"/>
</dbReference>
<dbReference type="InterPro" id="IPR015797">
    <property type="entry name" value="NUDIX_hydrolase-like_dom_sf"/>
</dbReference>
<dbReference type="PROSITE" id="PS51462">
    <property type="entry name" value="NUDIX"/>
    <property type="match status" value="1"/>
</dbReference>
<dbReference type="eggNOG" id="KOG2937">
    <property type="taxonomic scope" value="Eukaryota"/>
</dbReference>
<comment type="subcellular location">
    <subcellularLocation>
        <location evidence="2">Cytoplasm</location>
    </subcellularLocation>
</comment>
<dbReference type="EMBL" id="GL349462">
    <property type="protein sequence ID" value="KNC50783.1"/>
    <property type="molecule type" value="Genomic_DNA"/>
</dbReference>
<dbReference type="GO" id="GO:0000290">
    <property type="term" value="P:deadenylation-dependent decapping of nuclear-transcribed mRNA"/>
    <property type="evidence" value="ECO:0007669"/>
    <property type="project" value="InterPro"/>
</dbReference>
<dbReference type="InterPro" id="IPR007722">
    <property type="entry name" value="DCP2_BoxA"/>
</dbReference>
<evidence type="ECO:0000313" key="12">
    <source>
        <dbReference type="Proteomes" id="UP000054408"/>
    </source>
</evidence>
<dbReference type="AlphaFoldDB" id="A0A0L0DHJ2"/>
<evidence type="ECO:0000256" key="5">
    <source>
        <dbReference type="ARBA" id="ARBA00022723"/>
    </source>
</evidence>
<dbReference type="GO" id="GO:0140933">
    <property type="term" value="F:5'-(N(7)-methylguanosine 5'-triphospho)-[mRNA] hydrolase activity"/>
    <property type="evidence" value="ECO:0007669"/>
    <property type="project" value="InterPro"/>
</dbReference>
<evidence type="ECO:0000259" key="10">
    <source>
        <dbReference type="PROSITE" id="PS51462"/>
    </source>
</evidence>
<comment type="cofactor">
    <cofactor evidence="1">
        <name>Mn(2+)</name>
        <dbReference type="ChEBI" id="CHEBI:29035"/>
    </cofactor>
</comment>
<dbReference type="InterPro" id="IPR036189">
    <property type="entry name" value="DCP2_BoxA_sf"/>
</dbReference>
<dbReference type="PROSITE" id="PS00893">
    <property type="entry name" value="NUDIX_BOX"/>
    <property type="match status" value="1"/>
</dbReference>
<dbReference type="Proteomes" id="UP000054408">
    <property type="component" value="Unassembled WGS sequence"/>
</dbReference>
<dbReference type="OMA" id="KLNMSAI"/>
<evidence type="ECO:0000256" key="2">
    <source>
        <dbReference type="ARBA" id="ARBA00004496"/>
    </source>
</evidence>
<evidence type="ECO:0000256" key="4">
    <source>
        <dbReference type="ARBA" id="ARBA00022490"/>
    </source>
</evidence>
<dbReference type="GeneID" id="25565779"/>
<keyword evidence="6" id="KW-0378">Hydrolase</keyword>
<dbReference type="SUPFAM" id="SSF140586">
    <property type="entry name" value="Dcp2 domain-like"/>
    <property type="match status" value="1"/>
</dbReference>
<dbReference type="OrthoDB" id="18996at2759"/>
<dbReference type="Pfam" id="PF00293">
    <property type="entry name" value="NUDIX"/>
    <property type="match status" value="1"/>
</dbReference>
<dbReference type="SUPFAM" id="SSF55811">
    <property type="entry name" value="Nudix"/>
    <property type="match status" value="1"/>
</dbReference>
<evidence type="ECO:0000256" key="1">
    <source>
        <dbReference type="ARBA" id="ARBA00001936"/>
    </source>
</evidence>
<feature type="region of interest" description="Disordered" evidence="9">
    <location>
        <begin position="284"/>
        <end position="312"/>
    </location>
</feature>
<keyword evidence="8" id="KW-0464">Manganese</keyword>
<dbReference type="InterPro" id="IPR000086">
    <property type="entry name" value="NUDIX_hydrolase_dom"/>
</dbReference>
<proteinExistence type="inferred from homology"/>
<dbReference type="GO" id="GO:0005737">
    <property type="term" value="C:cytoplasm"/>
    <property type="evidence" value="ECO:0007669"/>
    <property type="project" value="UniProtKB-SubCell"/>
</dbReference>
<keyword evidence="5" id="KW-0479">Metal-binding</keyword>
<evidence type="ECO:0000256" key="6">
    <source>
        <dbReference type="ARBA" id="ARBA00022801"/>
    </source>
</evidence>
<evidence type="ECO:0000256" key="8">
    <source>
        <dbReference type="ARBA" id="ARBA00023211"/>
    </source>
</evidence>
<dbReference type="Pfam" id="PF05026">
    <property type="entry name" value="DCP2"/>
    <property type="match status" value="1"/>
</dbReference>
<keyword evidence="12" id="KW-1185">Reference proteome</keyword>
<sequence>MSSSPSTPLKELRAVFKSHSNKKLSVDEVALLSELLDDLSSRFLINLPDEELSSFERICFAIEQAHWFYEDYFCEQHEFLPSMGFRAFSAVMFHHCPLLQPYHSFLSDIMTGFSEYKAKIPTRGAILLDPTLKHCLIVKGWGSKGSWMFPKGKIDEGESDVECAIREVYEEIGFDIAPYISETDLVKCVIRGKEMRLFVIAGIPMDTVFETMTRKEISEIKWFPVADLPMYGENKEVHGISSKRMFTISAVSNKLRAWIRSNKKRIRKIIKARAASGSLLLPSSARSTKSASPATPSPSTSALAVSSPAAPANQRPNPFLNFAFDRPAIMSAFTAALASA</sequence>
<dbReference type="InterPro" id="IPR044099">
    <property type="entry name" value="Dcp2_NUDIX"/>
</dbReference>
<protein>
    <submittedName>
        <fullName evidence="11">mRNA decapping complex subunit Dcp2</fullName>
    </submittedName>
</protein>
<gene>
    <name evidence="11" type="ORF">AMSG_06681</name>
</gene>
<comment type="similarity">
    <text evidence="3">Belongs to the Nudix hydrolase family. DCP2 subfamily.</text>
</comment>
<dbReference type="PANTHER" id="PTHR23114">
    <property type="entry name" value="M7GPPPN-MRNA HYDROLASE"/>
    <property type="match status" value="1"/>
</dbReference>
<keyword evidence="7" id="KW-0694">RNA-binding</keyword>
<evidence type="ECO:0000313" key="11">
    <source>
        <dbReference type="EMBL" id="KNC50783.1"/>
    </source>
</evidence>
<dbReference type="Gene3D" id="1.10.10.1050">
    <property type="entry name" value="Dcp2, box A domain"/>
    <property type="match status" value="1"/>
</dbReference>
<dbReference type="GO" id="GO:0003723">
    <property type="term" value="F:RNA binding"/>
    <property type="evidence" value="ECO:0007669"/>
    <property type="project" value="UniProtKB-KW"/>
</dbReference>
<organism evidence="11 12">
    <name type="scientific">Thecamonas trahens ATCC 50062</name>
    <dbReference type="NCBI Taxonomy" id="461836"/>
    <lineage>
        <taxon>Eukaryota</taxon>
        <taxon>Apusozoa</taxon>
        <taxon>Apusomonadida</taxon>
        <taxon>Apusomonadidae</taxon>
        <taxon>Thecamonas</taxon>
    </lineage>
</organism>
<dbReference type="PANTHER" id="PTHR23114:SF17">
    <property type="entry name" value="M7GPPPN-MRNA HYDROLASE"/>
    <property type="match status" value="1"/>
</dbReference>
<name>A0A0L0DHJ2_THETB</name>
<evidence type="ECO:0000256" key="7">
    <source>
        <dbReference type="ARBA" id="ARBA00022884"/>
    </source>
</evidence>
<dbReference type="GO" id="GO:0030145">
    <property type="term" value="F:manganese ion binding"/>
    <property type="evidence" value="ECO:0007669"/>
    <property type="project" value="InterPro"/>
</dbReference>
<dbReference type="Gene3D" id="3.90.79.10">
    <property type="entry name" value="Nucleoside Triphosphate Pyrophosphohydrolase"/>
    <property type="match status" value="1"/>
</dbReference>
<dbReference type="CDD" id="cd03672">
    <property type="entry name" value="NUDIX_Dcp2p_Nudt20"/>
    <property type="match status" value="1"/>
</dbReference>
<dbReference type="InterPro" id="IPR020084">
    <property type="entry name" value="NUDIX_hydrolase_CS"/>
</dbReference>
<dbReference type="SMART" id="SM01125">
    <property type="entry name" value="DCP2"/>
    <property type="match status" value="1"/>
</dbReference>
<evidence type="ECO:0000256" key="9">
    <source>
        <dbReference type="SAM" id="MobiDB-lite"/>
    </source>
</evidence>
<dbReference type="RefSeq" id="XP_013756742.1">
    <property type="nucleotide sequence ID" value="XM_013901288.1"/>
</dbReference>
<feature type="domain" description="Nudix hydrolase" evidence="10">
    <location>
        <begin position="118"/>
        <end position="247"/>
    </location>
</feature>
<evidence type="ECO:0000256" key="3">
    <source>
        <dbReference type="ARBA" id="ARBA00005279"/>
    </source>
</evidence>
<dbReference type="STRING" id="461836.A0A0L0DHJ2"/>
<reference evidence="11 12" key="1">
    <citation type="submission" date="2010-05" db="EMBL/GenBank/DDBJ databases">
        <title>The Genome Sequence of Thecamonas trahens ATCC 50062.</title>
        <authorList>
            <consortium name="The Broad Institute Genome Sequencing Platform"/>
            <person name="Russ C."/>
            <person name="Cuomo C."/>
            <person name="Shea T."/>
            <person name="Young S.K."/>
            <person name="Zeng Q."/>
            <person name="Koehrsen M."/>
            <person name="Haas B."/>
            <person name="Borodovsky M."/>
            <person name="Guigo R."/>
            <person name="Alvarado L."/>
            <person name="Berlin A."/>
            <person name="Bochicchio J."/>
            <person name="Borenstein D."/>
            <person name="Chapman S."/>
            <person name="Chen Z."/>
            <person name="Freedman E."/>
            <person name="Gellesch M."/>
            <person name="Goldberg J."/>
            <person name="Griggs A."/>
            <person name="Gujja S."/>
            <person name="Heilman E."/>
            <person name="Heiman D."/>
            <person name="Hepburn T."/>
            <person name="Howarth C."/>
            <person name="Jen D."/>
            <person name="Larson L."/>
            <person name="Mehta T."/>
            <person name="Park D."/>
            <person name="Pearson M."/>
            <person name="Roberts A."/>
            <person name="Saif S."/>
            <person name="Shenoy N."/>
            <person name="Sisk P."/>
            <person name="Stolte C."/>
            <person name="Sykes S."/>
            <person name="Thomson T."/>
            <person name="Walk T."/>
            <person name="White J."/>
            <person name="Yandava C."/>
            <person name="Burger G."/>
            <person name="Gray M.W."/>
            <person name="Holland P.W.H."/>
            <person name="King N."/>
            <person name="Lang F.B.F."/>
            <person name="Roger A.J."/>
            <person name="Ruiz-Trillo I."/>
            <person name="Lander E."/>
            <person name="Nusbaum C."/>
        </authorList>
    </citation>
    <scope>NUCLEOTIDE SEQUENCE [LARGE SCALE GENOMIC DNA]</scope>
    <source>
        <strain evidence="11 12">ATCC 50062</strain>
    </source>
</reference>
<keyword evidence="4" id="KW-0963">Cytoplasm</keyword>
<accession>A0A0L0DHJ2</accession>